<keyword evidence="1" id="KW-1133">Transmembrane helix</keyword>
<feature type="transmembrane region" description="Helical" evidence="1">
    <location>
        <begin position="26"/>
        <end position="47"/>
    </location>
</feature>
<evidence type="ECO:0000313" key="3">
    <source>
        <dbReference type="Proteomes" id="UP001193734"/>
    </source>
</evidence>
<sequence length="50" mass="5761">MKKNNKKENPRRAAYEARQAEHGKNVVKIIFAVLVVLALCFMAYSMYIMA</sequence>
<dbReference type="GeneID" id="82158057"/>
<proteinExistence type="predicted"/>
<gene>
    <name evidence="2" type="ORF">HPS55_09805</name>
</gene>
<keyword evidence="1" id="KW-0812">Transmembrane</keyword>
<evidence type="ECO:0000256" key="1">
    <source>
        <dbReference type="SAM" id="Phobius"/>
    </source>
</evidence>
<organism evidence="2 3">
    <name type="scientific">Xylanibacter rodentium</name>
    <dbReference type="NCBI Taxonomy" id="2736289"/>
    <lineage>
        <taxon>Bacteria</taxon>
        <taxon>Pseudomonadati</taxon>
        <taxon>Bacteroidota</taxon>
        <taxon>Bacteroidia</taxon>
        <taxon>Bacteroidales</taxon>
        <taxon>Prevotellaceae</taxon>
        <taxon>Xylanibacter</taxon>
    </lineage>
</organism>
<dbReference type="Proteomes" id="UP001193734">
    <property type="component" value="Unassembled WGS sequence"/>
</dbReference>
<dbReference type="RefSeq" id="WP_172174322.1">
    <property type="nucleotide sequence ID" value="NZ_CASGIA010000025.1"/>
</dbReference>
<name>A0ABX2AYV0_9BACT</name>
<keyword evidence="3" id="KW-1185">Reference proteome</keyword>
<keyword evidence="1" id="KW-0472">Membrane</keyword>
<evidence type="ECO:0000313" key="2">
    <source>
        <dbReference type="EMBL" id="NPE14608.1"/>
    </source>
</evidence>
<reference evidence="2 3" key="1">
    <citation type="submission" date="2020-05" db="EMBL/GenBank/DDBJ databases">
        <title>Distinct polysaccharide utilization as determinants for interspecies competition between intestinal Prevotella spp.</title>
        <authorList>
            <person name="Galvez E.J.C."/>
            <person name="Iljazovic A."/>
            <person name="Strowig T."/>
        </authorList>
    </citation>
    <scope>NUCLEOTIDE SEQUENCE [LARGE SCALE GENOMIC DNA]</scope>
    <source>
        <strain evidence="2 3">PROD</strain>
    </source>
</reference>
<protein>
    <submittedName>
        <fullName evidence="2">Uncharacterized protein</fullName>
    </submittedName>
</protein>
<accession>A0ABX2AYV0</accession>
<comment type="caution">
    <text evidence="2">The sequence shown here is derived from an EMBL/GenBank/DDBJ whole genome shotgun (WGS) entry which is preliminary data.</text>
</comment>
<dbReference type="EMBL" id="JABKKE010000015">
    <property type="protein sequence ID" value="NPE14608.1"/>
    <property type="molecule type" value="Genomic_DNA"/>
</dbReference>